<keyword evidence="4" id="KW-1185">Reference proteome</keyword>
<dbReference type="InParanoid" id="A0A804MMT2"/>
<dbReference type="PROSITE" id="PS50197">
    <property type="entry name" value="BEACH"/>
    <property type="match status" value="1"/>
</dbReference>
<dbReference type="InterPro" id="IPR036372">
    <property type="entry name" value="BEACH_dom_sf"/>
</dbReference>
<feature type="domain" description="BEACH" evidence="2">
    <location>
        <begin position="1"/>
        <end position="173"/>
    </location>
</feature>
<name>A0A804MMT2_MAIZE</name>
<reference evidence="3" key="2">
    <citation type="submission" date="2019-07" db="EMBL/GenBank/DDBJ databases">
        <authorList>
            <person name="Seetharam A."/>
            <person name="Woodhouse M."/>
            <person name="Cannon E."/>
        </authorList>
    </citation>
    <scope>NUCLEOTIDE SEQUENCE [LARGE SCALE GENOMIC DNA]</scope>
    <source>
        <strain evidence="3">cv. B73</strain>
    </source>
</reference>
<evidence type="ECO:0000313" key="4">
    <source>
        <dbReference type="Proteomes" id="UP000007305"/>
    </source>
</evidence>
<accession>A0A804MMT2</accession>
<evidence type="ECO:0000259" key="2">
    <source>
        <dbReference type="PROSITE" id="PS50197"/>
    </source>
</evidence>
<dbReference type="AlphaFoldDB" id="A0A804MMT2"/>
<organism evidence="3 4">
    <name type="scientific">Zea mays</name>
    <name type="common">Maize</name>
    <dbReference type="NCBI Taxonomy" id="4577"/>
    <lineage>
        <taxon>Eukaryota</taxon>
        <taxon>Viridiplantae</taxon>
        <taxon>Streptophyta</taxon>
        <taxon>Embryophyta</taxon>
        <taxon>Tracheophyta</taxon>
        <taxon>Spermatophyta</taxon>
        <taxon>Magnoliopsida</taxon>
        <taxon>Liliopsida</taxon>
        <taxon>Poales</taxon>
        <taxon>Poaceae</taxon>
        <taxon>PACMAD clade</taxon>
        <taxon>Panicoideae</taxon>
        <taxon>Andropogonodae</taxon>
        <taxon>Andropogoneae</taxon>
        <taxon>Tripsacinae</taxon>
        <taxon>Zea</taxon>
    </lineage>
</organism>
<proteinExistence type="predicted"/>
<dbReference type="Gramene" id="Zm00001eb098210_T001">
    <property type="protein sequence ID" value="Zm00001eb098210_P001"/>
    <property type="gene ID" value="Zm00001eb098210"/>
</dbReference>
<dbReference type="PANTHER" id="PTHR13743:SF129">
    <property type="entry name" value="BEACH DOMAIN-CONTAINING PROTEIN"/>
    <property type="match status" value="1"/>
</dbReference>
<protein>
    <recommendedName>
        <fullName evidence="2">BEACH domain-containing protein</fullName>
    </recommendedName>
</protein>
<feature type="compositionally biased region" description="Low complexity" evidence="1">
    <location>
        <begin position="211"/>
        <end position="228"/>
    </location>
</feature>
<dbReference type="Proteomes" id="UP000007305">
    <property type="component" value="Chromosome 2"/>
</dbReference>
<dbReference type="Gene3D" id="1.10.1540.10">
    <property type="entry name" value="BEACH domain"/>
    <property type="match status" value="1"/>
</dbReference>
<dbReference type="InterPro" id="IPR000409">
    <property type="entry name" value="BEACH_dom"/>
</dbReference>
<dbReference type="Pfam" id="PF02138">
    <property type="entry name" value="Beach"/>
    <property type="match status" value="1"/>
</dbReference>
<feature type="region of interest" description="Disordered" evidence="1">
    <location>
        <begin position="143"/>
        <end position="162"/>
    </location>
</feature>
<dbReference type="PANTHER" id="PTHR13743">
    <property type="entry name" value="BEIGE/BEACH-RELATED"/>
    <property type="match status" value="1"/>
</dbReference>
<evidence type="ECO:0000256" key="1">
    <source>
        <dbReference type="SAM" id="MobiDB-lite"/>
    </source>
</evidence>
<feature type="region of interest" description="Disordered" evidence="1">
    <location>
        <begin position="210"/>
        <end position="276"/>
    </location>
</feature>
<sequence>MFDEEIGNTTQGGKFDHADRLFQSIESAYINRLSNTSDVKELIPEFFYMPEFLENSNSYHLGVKQDGELIGDVALPPWAKDNNSSDEFDKDSIESGDRSLEELSWETLELLVVPHIFSHPDGALAPCSPHPCGPCSRQPWTAWRGSRRGRPSSPCSPRGPWPRREPLMPCSRCAAVPQPWLRPSPDELPRLAREPGLVLGVASRRLAQRSGQCARQQARLARAVGGQQPSPASGAQPAWPARGQPVRDPRRGSLMPGAASLPPLRGGVSNHSSDPS</sequence>
<reference evidence="4" key="1">
    <citation type="submission" date="2015-12" db="EMBL/GenBank/DDBJ databases">
        <title>Update maize B73 reference genome by single molecule sequencing technologies.</title>
        <authorList>
            <consortium name="Maize Genome Sequencing Project"/>
            <person name="Ware D."/>
        </authorList>
    </citation>
    <scope>NUCLEOTIDE SEQUENCE [LARGE SCALE GENOMIC DNA]</scope>
    <source>
        <strain evidence="4">cv. B73</strain>
    </source>
</reference>
<dbReference type="EnsemblPlants" id="Zm00001eb098210_T001">
    <property type="protein sequence ID" value="Zm00001eb098210_P001"/>
    <property type="gene ID" value="Zm00001eb098210"/>
</dbReference>
<dbReference type="SMART" id="SM01026">
    <property type="entry name" value="Beach"/>
    <property type="match status" value="1"/>
</dbReference>
<dbReference type="InterPro" id="IPR050865">
    <property type="entry name" value="BEACH_Domain"/>
</dbReference>
<dbReference type="SUPFAM" id="SSF81837">
    <property type="entry name" value="BEACH domain"/>
    <property type="match status" value="1"/>
</dbReference>
<evidence type="ECO:0000313" key="3">
    <source>
        <dbReference type="EnsemblPlants" id="Zm00001eb098210_P001"/>
    </source>
</evidence>
<reference evidence="3" key="3">
    <citation type="submission" date="2021-05" db="UniProtKB">
        <authorList>
            <consortium name="EnsemblPlants"/>
        </authorList>
    </citation>
    <scope>IDENTIFICATION</scope>
    <source>
        <strain evidence="3">cv. B73</strain>
    </source>
</reference>